<organism evidence="1 2">
    <name type="scientific">Novosphingobium capsulatum</name>
    <dbReference type="NCBI Taxonomy" id="13688"/>
    <lineage>
        <taxon>Bacteria</taxon>
        <taxon>Pseudomonadati</taxon>
        <taxon>Pseudomonadota</taxon>
        <taxon>Alphaproteobacteria</taxon>
        <taxon>Sphingomonadales</taxon>
        <taxon>Sphingomonadaceae</taxon>
        <taxon>Novosphingobium</taxon>
    </lineage>
</organism>
<keyword evidence="2" id="KW-1185">Reference proteome</keyword>
<dbReference type="Proteomes" id="UP001184150">
    <property type="component" value="Unassembled WGS sequence"/>
</dbReference>
<sequence>MRVYYPGERSNHTMYVAPAADPRFTTGTIASDWLNESGEPITFEVCFIDGAARVPDSLGRYLIKTGQAKRTRLWTPPGFKDLAA</sequence>
<name>A0ABU1MMU2_9SPHN</name>
<gene>
    <name evidence="1" type="ORF">J2792_002340</name>
</gene>
<accession>A0ABU1MMU2</accession>
<evidence type="ECO:0000313" key="2">
    <source>
        <dbReference type="Proteomes" id="UP001184150"/>
    </source>
</evidence>
<evidence type="ECO:0000313" key="1">
    <source>
        <dbReference type="EMBL" id="MDR6511468.1"/>
    </source>
</evidence>
<protein>
    <submittedName>
        <fullName evidence="1">Uncharacterized protein</fullName>
    </submittedName>
</protein>
<reference evidence="1 2" key="1">
    <citation type="submission" date="2023-07" db="EMBL/GenBank/DDBJ databases">
        <title>Sorghum-associated microbial communities from plants grown in Nebraska, USA.</title>
        <authorList>
            <person name="Schachtman D."/>
        </authorList>
    </citation>
    <scope>NUCLEOTIDE SEQUENCE [LARGE SCALE GENOMIC DNA]</scope>
    <source>
        <strain evidence="1 2">DS1027</strain>
    </source>
</reference>
<dbReference type="EMBL" id="JAVDRD010000005">
    <property type="protein sequence ID" value="MDR6511468.1"/>
    <property type="molecule type" value="Genomic_DNA"/>
</dbReference>
<proteinExistence type="predicted"/>
<comment type="caution">
    <text evidence="1">The sequence shown here is derived from an EMBL/GenBank/DDBJ whole genome shotgun (WGS) entry which is preliminary data.</text>
</comment>
<dbReference type="RefSeq" id="WP_309805335.1">
    <property type="nucleotide sequence ID" value="NZ_JAVDRD010000005.1"/>
</dbReference>